<comment type="similarity">
    <text evidence="15">In the C-terminal section; belongs to the precorrin methyltransferase family.</text>
</comment>
<dbReference type="Proteomes" id="UP000251800">
    <property type="component" value="Unassembled WGS sequence"/>
</dbReference>
<dbReference type="SUPFAM" id="SSF53790">
    <property type="entry name" value="Tetrapyrrole methylase"/>
    <property type="match status" value="1"/>
</dbReference>
<keyword evidence="7 15" id="KW-0560">Oxidoreductase</keyword>
<dbReference type="HAMAP" id="MF_01646">
    <property type="entry name" value="Siroheme_synth"/>
    <property type="match status" value="1"/>
</dbReference>
<dbReference type="RefSeq" id="WP_109720505.1">
    <property type="nucleotide sequence ID" value="NZ_QEQK01000008.1"/>
</dbReference>
<evidence type="ECO:0000256" key="11">
    <source>
        <dbReference type="ARBA" id="ARBA00023268"/>
    </source>
</evidence>
<dbReference type="InterPro" id="IPR006367">
    <property type="entry name" value="Sirohaem_synthase_N"/>
</dbReference>
<dbReference type="GO" id="GO:0004851">
    <property type="term" value="F:uroporphyrin-III C-methyltransferase activity"/>
    <property type="evidence" value="ECO:0007669"/>
    <property type="project" value="UniProtKB-UniRule"/>
</dbReference>
<dbReference type="PANTHER" id="PTHR45790">
    <property type="entry name" value="SIROHEME SYNTHASE-RELATED"/>
    <property type="match status" value="1"/>
</dbReference>
<dbReference type="NCBIfam" id="NF007922">
    <property type="entry name" value="PRK10637.1"/>
    <property type="match status" value="1"/>
</dbReference>
<comment type="catalytic activity">
    <reaction evidence="15">
        <text>uroporphyrinogen III + 2 S-adenosyl-L-methionine = precorrin-2 + 2 S-adenosyl-L-homocysteine + H(+)</text>
        <dbReference type="Rhea" id="RHEA:32459"/>
        <dbReference type="ChEBI" id="CHEBI:15378"/>
        <dbReference type="ChEBI" id="CHEBI:57308"/>
        <dbReference type="ChEBI" id="CHEBI:57856"/>
        <dbReference type="ChEBI" id="CHEBI:58827"/>
        <dbReference type="ChEBI" id="CHEBI:59789"/>
        <dbReference type="EC" id="2.1.1.107"/>
    </reaction>
</comment>
<evidence type="ECO:0000256" key="5">
    <source>
        <dbReference type="ARBA" id="ARBA00022679"/>
    </source>
</evidence>
<dbReference type="NCBIfam" id="TIGR01470">
    <property type="entry name" value="cysG_Nterm"/>
    <property type="match status" value="1"/>
</dbReference>
<feature type="active site" description="Proton acceptor" evidence="15 16">
    <location>
        <position position="249"/>
    </location>
</feature>
<dbReference type="AlphaFoldDB" id="A0A363UK59"/>
<feature type="binding site" evidence="15">
    <location>
        <begin position="332"/>
        <end position="333"/>
    </location>
    <ligand>
        <name>S-adenosyl-L-methionine</name>
        <dbReference type="ChEBI" id="CHEBI:59789"/>
    </ligand>
</feature>
<evidence type="ECO:0000256" key="4">
    <source>
        <dbReference type="ARBA" id="ARBA00022603"/>
    </source>
</evidence>
<dbReference type="Pfam" id="PF13241">
    <property type="entry name" value="NAD_binding_7"/>
    <property type="match status" value="1"/>
</dbReference>
<evidence type="ECO:0000256" key="9">
    <source>
        <dbReference type="ARBA" id="ARBA00023239"/>
    </source>
</evidence>
<dbReference type="InterPro" id="IPR006366">
    <property type="entry name" value="CobA/CysG_C"/>
</dbReference>
<dbReference type="EC" id="4.99.1.4" evidence="15"/>
<feature type="binding site" evidence="15">
    <location>
        <position position="385"/>
    </location>
    <ligand>
        <name>S-adenosyl-L-methionine</name>
        <dbReference type="ChEBI" id="CHEBI:59789"/>
    </ligand>
</feature>
<keyword evidence="4 15" id="KW-0489">Methyltransferase</keyword>
<feature type="binding site" evidence="15">
    <location>
        <position position="226"/>
    </location>
    <ligand>
        <name>S-adenosyl-L-methionine</name>
        <dbReference type="ChEBI" id="CHEBI:59789"/>
    </ligand>
</feature>
<dbReference type="EMBL" id="QEQK01000008">
    <property type="protein sequence ID" value="PWN55808.1"/>
    <property type="molecule type" value="Genomic_DNA"/>
</dbReference>
<dbReference type="InterPro" id="IPR014777">
    <property type="entry name" value="4pyrrole_Mease_sub1"/>
</dbReference>
<accession>A0A363UK59</accession>
<feature type="binding site" evidence="15">
    <location>
        <position position="307"/>
    </location>
    <ligand>
        <name>S-adenosyl-L-methionine</name>
        <dbReference type="ChEBI" id="CHEBI:59789"/>
    </ligand>
</feature>
<dbReference type="GO" id="GO:0032259">
    <property type="term" value="P:methylation"/>
    <property type="evidence" value="ECO:0007669"/>
    <property type="project" value="UniProtKB-KW"/>
</dbReference>
<dbReference type="FunFam" id="3.30.950.10:FF:000001">
    <property type="entry name" value="Siroheme synthase"/>
    <property type="match status" value="1"/>
</dbReference>
<dbReference type="PIRSF" id="PIRSF036426">
    <property type="entry name" value="Sirohaem_synth"/>
    <property type="match status" value="1"/>
</dbReference>
<evidence type="ECO:0000256" key="3">
    <source>
        <dbReference type="ARBA" id="ARBA00022573"/>
    </source>
</evidence>
<keyword evidence="5 15" id="KW-0808">Transferase</keyword>
<comment type="pathway">
    <text evidence="1 15">Porphyrin-containing compound metabolism; siroheme biosynthesis; sirohydrochlorin from precorrin-2: step 1/1.</text>
</comment>
<evidence type="ECO:0000256" key="10">
    <source>
        <dbReference type="ARBA" id="ARBA00023244"/>
    </source>
</evidence>
<comment type="pathway">
    <text evidence="15">Cofactor biosynthesis; adenosylcobalamin biosynthesis; sirohydrochlorin from precorrin-2: step 1/1.</text>
</comment>
<dbReference type="NCBIfam" id="TIGR01469">
    <property type="entry name" value="cobA_cysG_Cterm"/>
    <property type="match status" value="1"/>
</dbReference>
<dbReference type="CDD" id="cd11642">
    <property type="entry name" value="SUMT"/>
    <property type="match status" value="1"/>
</dbReference>
<feature type="region of interest" description="Precorrin-2 dehydrogenase / sirohydrochlorin ferrochelatase" evidence="15">
    <location>
        <begin position="1"/>
        <end position="201"/>
    </location>
</feature>
<dbReference type="SUPFAM" id="SSF51735">
    <property type="entry name" value="NAD(P)-binding Rossmann-fold domains"/>
    <property type="match status" value="1"/>
</dbReference>
<dbReference type="GO" id="GO:0009236">
    <property type="term" value="P:cobalamin biosynthetic process"/>
    <property type="evidence" value="ECO:0007669"/>
    <property type="project" value="UniProtKB-UniRule"/>
</dbReference>
<evidence type="ECO:0000256" key="12">
    <source>
        <dbReference type="ARBA" id="ARBA00025705"/>
    </source>
</evidence>
<comment type="pathway">
    <text evidence="12 15">Porphyrin-containing compound metabolism; siroheme biosynthesis; precorrin-2 from uroporphyrinogen III: step 1/1.</text>
</comment>
<feature type="binding site" evidence="15">
    <location>
        <begin position="22"/>
        <end position="23"/>
    </location>
    <ligand>
        <name>NAD(+)</name>
        <dbReference type="ChEBI" id="CHEBI:57540"/>
    </ligand>
</feature>
<organism evidence="19 20">
    <name type="scientific">Abyssibacter profundi</name>
    <dbReference type="NCBI Taxonomy" id="2182787"/>
    <lineage>
        <taxon>Bacteria</taxon>
        <taxon>Pseudomonadati</taxon>
        <taxon>Pseudomonadota</taxon>
        <taxon>Gammaproteobacteria</taxon>
        <taxon>Chromatiales</taxon>
        <taxon>Oceanococcaceae</taxon>
        <taxon>Abyssibacter</taxon>
    </lineage>
</organism>
<comment type="catalytic activity">
    <reaction evidence="15">
        <text>siroheme + 2 H(+) = sirohydrochlorin + Fe(2+)</text>
        <dbReference type="Rhea" id="RHEA:24360"/>
        <dbReference type="ChEBI" id="CHEBI:15378"/>
        <dbReference type="ChEBI" id="CHEBI:29033"/>
        <dbReference type="ChEBI" id="CHEBI:58351"/>
        <dbReference type="ChEBI" id="CHEBI:60052"/>
        <dbReference type="EC" id="4.99.1.4"/>
    </reaction>
</comment>
<evidence type="ECO:0000256" key="6">
    <source>
        <dbReference type="ARBA" id="ARBA00022691"/>
    </source>
</evidence>
<evidence type="ECO:0000256" key="16">
    <source>
        <dbReference type="PIRSR" id="PIRSR036426-1"/>
    </source>
</evidence>
<comment type="similarity">
    <text evidence="15">In the N-terminal section; belongs to the precorrin-2 dehydrogenase / sirohydrochlorin ferrochelatase family.</text>
</comment>
<evidence type="ECO:0000256" key="1">
    <source>
        <dbReference type="ARBA" id="ARBA00005010"/>
    </source>
</evidence>
<gene>
    <name evidence="19" type="primary">cobA</name>
    <name evidence="15" type="synonym">cysG</name>
    <name evidence="19" type="ORF">DEH80_10315</name>
</gene>
<feature type="binding site" evidence="15">
    <location>
        <begin position="302"/>
        <end position="304"/>
    </location>
    <ligand>
        <name>S-adenosyl-L-methionine</name>
        <dbReference type="ChEBI" id="CHEBI:59789"/>
    </ligand>
</feature>
<evidence type="ECO:0000256" key="15">
    <source>
        <dbReference type="HAMAP-Rule" id="MF_01646"/>
    </source>
</evidence>
<keyword evidence="15" id="KW-0597">Phosphoprotein</keyword>
<dbReference type="EC" id="1.3.1.76" evidence="15"/>
<dbReference type="PANTHER" id="PTHR45790:SF1">
    <property type="entry name" value="SIROHEME SYNTHASE"/>
    <property type="match status" value="1"/>
</dbReference>
<comment type="caution">
    <text evidence="19">The sequence shown here is derived from an EMBL/GenBank/DDBJ whole genome shotgun (WGS) entry which is preliminary data.</text>
</comment>
<feature type="active site" description="Proton donor" evidence="15 16">
    <location>
        <position position="271"/>
    </location>
</feature>
<feature type="region of interest" description="Uroporphyrinogen-III C-methyltransferase" evidence="15">
    <location>
        <begin position="217"/>
        <end position="466"/>
    </location>
</feature>
<dbReference type="UniPathway" id="UPA00148">
    <property type="reaction ID" value="UER00211"/>
</dbReference>
<dbReference type="GO" id="GO:0019354">
    <property type="term" value="P:siroheme biosynthetic process"/>
    <property type="evidence" value="ECO:0007669"/>
    <property type="project" value="UniProtKB-UniRule"/>
</dbReference>
<proteinExistence type="inferred from homology"/>
<comment type="catalytic activity">
    <reaction evidence="13 15">
        <text>precorrin-2 + NAD(+) = sirohydrochlorin + NADH + 2 H(+)</text>
        <dbReference type="Rhea" id="RHEA:15613"/>
        <dbReference type="ChEBI" id="CHEBI:15378"/>
        <dbReference type="ChEBI" id="CHEBI:57540"/>
        <dbReference type="ChEBI" id="CHEBI:57945"/>
        <dbReference type="ChEBI" id="CHEBI:58351"/>
        <dbReference type="ChEBI" id="CHEBI:58827"/>
        <dbReference type="EC" id="1.3.1.76"/>
    </reaction>
</comment>
<dbReference type="EC" id="2.1.1.107" evidence="15"/>
<dbReference type="FunFam" id="3.40.1010.10:FF:000001">
    <property type="entry name" value="Siroheme synthase"/>
    <property type="match status" value="1"/>
</dbReference>
<dbReference type="InterPro" id="IPR000878">
    <property type="entry name" value="4pyrrol_Mease"/>
</dbReference>
<reference evidence="19 20" key="1">
    <citation type="submission" date="2018-05" db="EMBL/GenBank/DDBJ databases">
        <title>Abyssibacter profundi OUC007T gen. nov., sp. nov, a marine bacterium isolated from seawater of the Mariana Trench.</title>
        <authorList>
            <person name="Zhou S."/>
        </authorList>
    </citation>
    <scope>NUCLEOTIDE SEQUENCE [LARGE SCALE GENOMIC DNA]</scope>
    <source>
        <strain evidence="19 20">OUC007</strain>
    </source>
</reference>
<keyword evidence="11 15" id="KW-0511">Multifunctional enzyme</keyword>
<dbReference type="GO" id="GO:0043115">
    <property type="term" value="F:precorrin-2 dehydrogenase activity"/>
    <property type="evidence" value="ECO:0007669"/>
    <property type="project" value="UniProtKB-UniRule"/>
</dbReference>
<dbReference type="InterPro" id="IPR036291">
    <property type="entry name" value="NAD(P)-bd_dom_sf"/>
</dbReference>
<dbReference type="NCBIfam" id="NF004790">
    <property type="entry name" value="PRK06136.1"/>
    <property type="match status" value="1"/>
</dbReference>
<evidence type="ECO:0000259" key="18">
    <source>
        <dbReference type="Pfam" id="PF00590"/>
    </source>
</evidence>
<feature type="binding site" evidence="15">
    <location>
        <begin position="43"/>
        <end position="44"/>
    </location>
    <ligand>
        <name>NAD(+)</name>
        <dbReference type="ChEBI" id="CHEBI:57540"/>
    </ligand>
</feature>
<dbReference type="SUPFAM" id="SSF75615">
    <property type="entry name" value="Siroheme synthase middle domains-like"/>
    <property type="match status" value="1"/>
</dbReference>
<evidence type="ECO:0000256" key="14">
    <source>
        <dbReference type="ARBA" id="ARBA00060548"/>
    </source>
</evidence>
<dbReference type="Gene3D" id="3.40.50.720">
    <property type="entry name" value="NAD(P)-binding Rossmann-like Domain"/>
    <property type="match status" value="1"/>
</dbReference>
<comment type="similarity">
    <text evidence="2 17">Belongs to the precorrin methyltransferase family.</text>
</comment>
<dbReference type="UniPathway" id="UPA00262">
    <property type="reaction ID" value="UER00211"/>
</dbReference>
<feature type="domain" description="Tetrapyrrole methylase" evidence="18">
    <location>
        <begin position="218"/>
        <end position="429"/>
    </location>
</feature>
<dbReference type="Pfam" id="PF00590">
    <property type="entry name" value="TP_methylase"/>
    <property type="match status" value="1"/>
</dbReference>
<dbReference type="GO" id="GO:0051287">
    <property type="term" value="F:NAD binding"/>
    <property type="evidence" value="ECO:0007669"/>
    <property type="project" value="InterPro"/>
</dbReference>
<feature type="binding site" evidence="15">
    <location>
        <position position="414"/>
    </location>
    <ligand>
        <name>S-adenosyl-L-methionine</name>
        <dbReference type="ChEBI" id="CHEBI:59789"/>
    </ligand>
</feature>
<evidence type="ECO:0000313" key="20">
    <source>
        <dbReference type="Proteomes" id="UP000251800"/>
    </source>
</evidence>
<dbReference type="PROSITE" id="PS00840">
    <property type="entry name" value="SUMT_2"/>
    <property type="match status" value="1"/>
</dbReference>
<evidence type="ECO:0000256" key="17">
    <source>
        <dbReference type="RuleBase" id="RU003960"/>
    </source>
</evidence>
<dbReference type="Gene3D" id="3.30.160.110">
    <property type="entry name" value="Siroheme synthase, domain 2"/>
    <property type="match status" value="1"/>
</dbReference>
<dbReference type="InterPro" id="IPR003043">
    <property type="entry name" value="Uropor_MeTrfase_CS"/>
</dbReference>
<name>A0A363UK59_9GAMM</name>
<keyword evidence="6 15" id="KW-0949">S-adenosyl-L-methionine</keyword>
<dbReference type="Gene3D" id="3.40.1010.10">
    <property type="entry name" value="Cobalt-precorrin-4 Transmethylase, Domain 1"/>
    <property type="match status" value="1"/>
</dbReference>
<evidence type="ECO:0000256" key="2">
    <source>
        <dbReference type="ARBA" id="ARBA00005879"/>
    </source>
</evidence>
<comment type="function">
    <text evidence="15">Multifunctional enzyme that catalyzes the SAM-dependent methylations of uroporphyrinogen III at position C-2 and C-7 to form precorrin-2 via precorrin-1. Then it catalyzes the NAD-dependent ring dehydrogenation of precorrin-2 to yield sirohydrochlorin. Finally, it catalyzes the ferrochelation of sirohydrochlorin to yield siroheme.</text>
</comment>
<keyword evidence="8 15" id="KW-0520">NAD</keyword>
<dbReference type="InterPro" id="IPR050161">
    <property type="entry name" value="Siro_Cobalamin_biosynth"/>
</dbReference>
<dbReference type="InterPro" id="IPR035996">
    <property type="entry name" value="4pyrrol_Methylase_sf"/>
</dbReference>
<protein>
    <recommendedName>
        <fullName evidence="15">Siroheme synthase</fullName>
    </recommendedName>
    <domain>
        <recommendedName>
            <fullName evidence="15">Uroporphyrinogen-III C-methyltransferase</fullName>
            <shortName evidence="15">Urogen III methylase</shortName>
            <ecNumber evidence="15">2.1.1.107</ecNumber>
        </recommendedName>
        <alternativeName>
            <fullName evidence="15">SUMT</fullName>
        </alternativeName>
        <alternativeName>
            <fullName evidence="15">Uroporphyrinogen III methylase</fullName>
            <shortName evidence="15">UROM</shortName>
        </alternativeName>
    </domain>
    <domain>
        <recommendedName>
            <fullName evidence="15">Precorrin-2 dehydrogenase</fullName>
            <ecNumber evidence="15">1.3.1.76</ecNumber>
        </recommendedName>
    </domain>
    <domain>
        <recommendedName>
            <fullName evidence="15">Sirohydrochlorin ferrochelatase</fullName>
            <ecNumber evidence="15">4.99.1.4</ecNumber>
        </recommendedName>
    </domain>
</protein>
<evidence type="ECO:0000256" key="7">
    <source>
        <dbReference type="ARBA" id="ARBA00023002"/>
    </source>
</evidence>
<evidence type="ECO:0000313" key="19">
    <source>
        <dbReference type="EMBL" id="PWN55808.1"/>
    </source>
</evidence>
<evidence type="ECO:0000256" key="13">
    <source>
        <dbReference type="ARBA" id="ARBA00047561"/>
    </source>
</evidence>
<evidence type="ECO:0000256" key="8">
    <source>
        <dbReference type="ARBA" id="ARBA00023027"/>
    </source>
</evidence>
<dbReference type="GO" id="GO:0051266">
    <property type="term" value="F:sirohydrochlorin ferrochelatase activity"/>
    <property type="evidence" value="ECO:0007669"/>
    <property type="project" value="UniProtKB-EC"/>
</dbReference>
<dbReference type="InterPro" id="IPR012409">
    <property type="entry name" value="Sirohaem_synth"/>
</dbReference>
<sequence>MQYFPVFLDMASADVLIVGGGVVAERKWRLLAKTPARIRIVAPELTPSLRQAAESGAIDWAPRGFEAADVTGQRLVIAATSDTQVNHAVADAARGAAIPVNVVDDRAACTAITPAIVERGELIVAISSQGAMPVLARRVRERIEQALPQRLGAFIATAGRYRDRVRAQLAPARVRGFWERLVDGLWREGFAESDAVLAQRIDSALDQAASSEAMQPGRVTLVGGGPGDPGLLTLRALRRLQDADVVLFDRLVNQALVDLARRDAERIHVGKRRDRHTVPQSEINALMIEHARAGKQVVRLKGGDPFIFGRGGEEIADVAAAGLQVEVVPGITAAAGCAAYAGIPLTHRDHAQSCMLVTGHRKANGALDLPWTAMAAPQQTLVVYMGLATLGELCQQLIAHGLAADHPCAMVESGTLQSQRVVTGTLATLEAAVADTGLTGPALLIVGTVVRLRQELAWFDEQSATR</sequence>
<dbReference type="Gene3D" id="3.30.950.10">
    <property type="entry name" value="Methyltransferase, Cobalt-precorrin-4 Transmethylase, Domain 2"/>
    <property type="match status" value="1"/>
</dbReference>
<comment type="pathway">
    <text evidence="15">Porphyrin-containing compound metabolism; siroheme biosynthesis; siroheme from sirohydrochlorin: step 1/1.</text>
</comment>
<dbReference type="InterPro" id="IPR014776">
    <property type="entry name" value="4pyrrole_Mease_sub2"/>
</dbReference>
<feature type="modified residue" description="Phosphoserine" evidence="15">
    <location>
        <position position="128"/>
    </location>
</feature>
<keyword evidence="20" id="KW-1185">Reference proteome</keyword>
<keyword evidence="9 15" id="KW-0456">Lyase</keyword>
<keyword evidence="10 15" id="KW-0627">Porphyrin biosynthesis</keyword>
<keyword evidence="3 15" id="KW-0169">Cobalamin biosynthesis</keyword>
<dbReference type="OrthoDB" id="9815856at2"/>
<comment type="pathway">
    <text evidence="14 15">Cofactor biosynthesis; adenosylcobalamin biosynthesis; precorrin-2 from uroporphyrinogen III: step 1/1.</text>
</comment>